<evidence type="ECO:0000256" key="2">
    <source>
        <dbReference type="ARBA" id="ARBA00022801"/>
    </source>
</evidence>
<evidence type="ECO:0000313" key="6">
    <source>
        <dbReference type="Proteomes" id="UP001597497"/>
    </source>
</evidence>
<dbReference type="InterPro" id="IPR030673">
    <property type="entry name" value="PyroPPase_GppA_Ppx"/>
</dbReference>
<gene>
    <name evidence="5" type="ORF">ACFSUC_08510</name>
</gene>
<dbReference type="InterPro" id="IPR043129">
    <property type="entry name" value="ATPase_NBD"/>
</dbReference>
<dbReference type="SUPFAM" id="SSF109604">
    <property type="entry name" value="HD-domain/PDEase-like"/>
    <property type="match status" value="1"/>
</dbReference>
<feature type="domain" description="Ppx/GppA phosphatase N-terminal" evidence="3">
    <location>
        <begin position="28"/>
        <end position="305"/>
    </location>
</feature>
<dbReference type="Gene3D" id="3.30.420.150">
    <property type="entry name" value="Exopolyphosphatase. Domain 2"/>
    <property type="match status" value="1"/>
</dbReference>
<dbReference type="PANTHER" id="PTHR30005">
    <property type="entry name" value="EXOPOLYPHOSPHATASE"/>
    <property type="match status" value="1"/>
</dbReference>
<keyword evidence="6" id="KW-1185">Reference proteome</keyword>
<dbReference type="SUPFAM" id="SSF53067">
    <property type="entry name" value="Actin-like ATPase domain"/>
    <property type="match status" value="2"/>
</dbReference>
<name>A0ABW5RA67_9BACL</name>
<evidence type="ECO:0000259" key="4">
    <source>
        <dbReference type="Pfam" id="PF21447"/>
    </source>
</evidence>
<dbReference type="InterPro" id="IPR048950">
    <property type="entry name" value="Ppx_GppA_C"/>
</dbReference>
<evidence type="ECO:0000313" key="5">
    <source>
        <dbReference type="EMBL" id="MFD2671645.1"/>
    </source>
</evidence>
<dbReference type="PIRSF" id="PIRSF001267">
    <property type="entry name" value="Pyrophosphatase_GppA_Ppx"/>
    <property type="match status" value="1"/>
</dbReference>
<dbReference type="Pfam" id="PF21447">
    <property type="entry name" value="Ppx-GppA_III"/>
    <property type="match status" value="1"/>
</dbReference>
<dbReference type="InterPro" id="IPR003695">
    <property type="entry name" value="Ppx_GppA_N"/>
</dbReference>
<dbReference type="CDD" id="cd24052">
    <property type="entry name" value="ASKHA_NBD_HpPPX-GppA-like"/>
    <property type="match status" value="1"/>
</dbReference>
<dbReference type="EMBL" id="JBHUMM010000014">
    <property type="protein sequence ID" value="MFD2671645.1"/>
    <property type="molecule type" value="Genomic_DNA"/>
</dbReference>
<evidence type="ECO:0000259" key="3">
    <source>
        <dbReference type="Pfam" id="PF02541"/>
    </source>
</evidence>
<dbReference type="RefSeq" id="WP_379929120.1">
    <property type="nucleotide sequence ID" value="NZ_JBHUMM010000014.1"/>
</dbReference>
<dbReference type="PANTHER" id="PTHR30005:SF0">
    <property type="entry name" value="RETROGRADE REGULATION PROTEIN 2"/>
    <property type="match status" value="1"/>
</dbReference>
<dbReference type="Proteomes" id="UP001597497">
    <property type="component" value="Unassembled WGS sequence"/>
</dbReference>
<dbReference type="InterPro" id="IPR050273">
    <property type="entry name" value="GppA/Ppx_hydrolase"/>
</dbReference>
<dbReference type="Gene3D" id="1.10.3210.10">
    <property type="entry name" value="Hypothetical protein af1432"/>
    <property type="match status" value="1"/>
</dbReference>
<comment type="similarity">
    <text evidence="1">Belongs to the GppA/Ppx family.</text>
</comment>
<proteinExistence type="inferred from homology"/>
<keyword evidence="2" id="KW-0378">Hydrolase</keyword>
<reference evidence="6" key="1">
    <citation type="journal article" date="2019" name="Int. J. Syst. Evol. Microbiol.">
        <title>The Global Catalogue of Microorganisms (GCM) 10K type strain sequencing project: providing services to taxonomists for standard genome sequencing and annotation.</title>
        <authorList>
            <consortium name="The Broad Institute Genomics Platform"/>
            <consortium name="The Broad Institute Genome Sequencing Center for Infectious Disease"/>
            <person name="Wu L."/>
            <person name="Ma J."/>
        </authorList>
    </citation>
    <scope>NUCLEOTIDE SEQUENCE [LARGE SCALE GENOMIC DNA]</scope>
    <source>
        <strain evidence="6">KCTC 33676</strain>
    </source>
</reference>
<comment type="caution">
    <text evidence="5">The sequence shown here is derived from an EMBL/GenBank/DDBJ whole genome shotgun (WGS) entry which is preliminary data.</text>
</comment>
<organism evidence="5 6">
    <name type="scientific">Marinicrinis sediminis</name>
    <dbReference type="NCBI Taxonomy" id="1652465"/>
    <lineage>
        <taxon>Bacteria</taxon>
        <taxon>Bacillati</taxon>
        <taxon>Bacillota</taxon>
        <taxon>Bacilli</taxon>
        <taxon>Bacillales</taxon>
        <taxon>Paenibacillaceae</taxon>
    </lineage>
</organism>
<sequence length="508" mass="56692">MMKQTLQRIGIIDIGSNSVRLVIYEVNTRGGHQILDQSKFSARLSQTIQPDGSIPAHAVDSLVDILHHFKLLCDAQQVTRIRAAATAAIRNASNQEAVISSLIERTDLPIEVLSGEQEAEMGFIGMINSLPIQDGFMIDIGGGSTEICYFQQRKLVHSISLPYGAVNSYTLLQSAPSLQAGKAAIRSAIQEALKQAPWHTQNPGLPLVGLGGTIRNLCKIYQHRIQYSLDQTHAFEMSGTQMEEIMHLLMESDVDSRKKLDGLSKDRADIIIPGVLILQTIYQSLQSSGYVICGSGLRDGLLYSAIWPSRAVLQSPIGYNVESFMNRYPLVPQRHVSQVMKHARSMMDALQGGHTILAADKQIVEAACLLYRIGVSVQFVQYYKHTYYLIANSGLQGFTHRELVLCALVASYKSKKKIKPYFNLHKDILHPEDFEWVVRYGTLLQLAASLDRSETQSIHTLDVQLADGQFQITAHLLRPAEIEQQAFLDTVSEFEKTWGLTAELQFRR</sequence>
<dbReference type="Pfam" id="PF02541">
    <property type="entry name" value="Ppx-GppA"/>
    <property type="match status" value="1"/>
</dbReference>
<accession>A0ABW5RA67</accession>
<dbReference type="Gene3D" id="3.30.420.40">
    <property type="match status" value="1"/>
</dbReference>
<feature type="domain" description="Ppx/GppA phosphatase C-terminal" evidence="4">
    <location>
        <begin position="321"/>
        <end position="469"/>
    </location>
</feature>
<protein>
    <submittedName>
        <fullName evidence="5">Ppx/GppA family phosphatase</fullName>
    </submittedName>
</protein>
<evidence type="ECO:0000256" key="1">
    <source>
        <dbReference type="ARBA" id="ARBA00007125"/>
    </source>
</evidence>